<evidence type="ECO:0000313" key="3">
    <source>
        <dbReference type="Proteomes" id="UP000825935"/>
    </source>
</evidence>
<dbReference type="Proteomes" id="UP000825935">
    <property type="component" value="Chromosome 33"/>
</dbReference>
<evidence type="ECO:0008006" key="4">
    <source>
        <dbReference type="Google" id="ProtNLM"/>
    </source>
</evidence>
<gene>
    <name evidence="2" type="ORF">KP509_33G025600</name>
</gene>
<reference evidence="2" key="1">
    <citation type="submission" date="2021-08" db="EMBL/GenBank/DDBJ databases">
        <title>WGS assembly of Ceratopteris richardii.</title>
        <authorList>
            <person name="Marchant D.B."/>
            <person name="Chen G."/>
            <person name="Jenkins J."/>
            <person name="Shu S."/>
            <person name="Leebens-Mack J."/>
            <person name="Grimwood J."/>
            <person name="Schmutz J."/>
            <person name="Soltis P."/>
            <person name="Soltis D."/>
            <person name="Chen Z.-H."/>
        </authorList>
    </citation>
    <scope>NUCLEOTIDE SEQUENCE</scope>
    <source>
        <strain evidence="2">Whitten #5841</strain>
        <tissue evidence="2">Leaf</tissue>
    </source>
</reference>
<proteinExistence type="predicted"/>
<dbReference type="InterPro" id="IPR050796">
    <property type="entry name" value="SCF_F-box_component"/>
</dbReference>
<comment type="caution">
    <text evidence="2">The sequence shown here is derived from an EMBL/GenBank/DDBJ whole genome shotgun (WGS) entry which is preliminary data.</text>
</comment>
<feature type="compositionally biased region" description="Basic and acidic residues" evidence="1">
    <location>
        <begin position="15"/>
        <end position="25"/>
    </location>
</feature>
<organism evidence="2 3">
    <name type="scientific">Ceratopteris richardii</name>
    <name type="common">Triangle waterfern</name>
    <dbReference type="NCBI Taxonomy" id="49495"/>
    <lineage>
        <taxon>Eukaryota</taxon>
        <taxon>Viridiplantae</taxon>
        <taxon>Streptophyta</taxon>
        <taxon>Embryophyta</taxon>
        <taxon>Tracheophyta</taxon>
        <taxon>Polypodiopsida</taxon>
        <taxon>Polypodiidae</taxon>
        <taxon>Polypodiales</taxon>
        <taxon>Pteridineae</taxon>
        <taxon>Pteridaceae</taxon>
        <taxon>Parkerioideae</taxon>
        <taxon>Ceratopteris</taxon>
    </lineage>
</organism>
<feature type="compositionally biased region" description="Polar residues" evidence="1">
    <location>
        <begin position="34"/>
        <end position="48"/>
    </location>
</feature>
<dbReference type="EMBL" id="CM035438">
    <property type="protein sequence ID" value="KAH7285368.1"/>
    <property type="molecule type" value="Genomic_DNA"/>
</dbReference>
<evidence type="ECO:0000313" key="2">
    <source>
        <dbReference type="EMBL" id="KAH7285368.1"/>
    </source>
</evidence>
<keyword evidence="3" id="KW-1185">Reference proteome</keyword>
<dbReference type="SUPFAM" id="SSF81383">
    <property type="entry name" value="F-box domain"/>
    <property type="match status" value="1"/>
</dbReference>
<dbReference type="AlphaFoldDB" id="A0A8T2QP13"/>
<accession>A0A8T2QP13</accession>
<name>A0A8T2QP13_CERRI</name>
<evidence type="ECO:0000256" key="1">
    <source>
        <dbReference type="SAM" id="MobiDB-lite"/>
    </source>
</evidence>
<feature type="region of interest" description="Disordered" evidence="1">
    <location>
        <begin position="1"/>
        <end position="53"/>
    </location>
</feature>
<sequence>MLSCSKKGFWADGSDESRKQQRSAEDGDEEGNSRWRSSSSPGCQTYGCSGSDKNESARIYGSGSTSTSQRIALVSVIPEDVFVFKILPLLPLPQIFKLRCVCRSWYALLPRVLFGSKVDFADAKKAPWLVFASVIRSHYKPKDFTRELLAYIPASGRWFSFPLPFQSSPPSSSSSSEGWGSEARLHNSSTHYDISSLLGPGLQNTHPCYQKRATVSTHPLMASARGLVCTLVYNRNVFVDAQRLPLPSPRSYAFSRLFYLNGFGPFTDKASAFHWASLLLFNPLTGKALVEPLPPDPILSRVPLALSIVQAYEDGHHNSATSDRNCRYYVVLCPVPTVFGFIDARAGMWIYDLHRRSWKQNIATLGFRPYQTLGKFEFDVDRNFDTASIHSADGNQYDILRDADILTYEVRTHGADHVMPYISGMSWLFGYSIQQNLWMVAMVPEPIHSFPIRAQDFVVWKDGATCRIFLATCFRPCSEGLQSPADAIPLSGTPSTCTGFNVYELKHLPKHHVNFHANPQACYCWHLLSRTPSKMWRHFHDGPMSLKKAQHHDYEVMFCTAGSTVCMWSIDYRDTLAVSSPSLFRPIAYDVLLDTWTQLPPSPLPSSSARTTPYPRRLYGMLLPLFAFKPCLDETI</sequence>
<dbReference type="PANTHER" id="PTHR31672">
    <property type="entry name" value="BNACNNG10540D PROTEIN"/>
    <property type="match status" value="1"/>
</dbReference>
<dbReference type="InterPro" id="IPR036047">
    <property type="entry name" value="F-box-like_dom_sf"/>
</dbReference>
<protein>
    <recommendedName>
        <fullName evidence="4">F-box domain-containing protein</fullName>
    </recommendedName>
</protein>